<sequence>MLSKTTFAMLGAFAAYQGVSANLKPVDQAVKDGDLPVDAAETVYQSCGGKKIDPTSSKPCDMELVENAKLFGIVTAMKDKSDPARTKGWLELWQNSSIHHARDCCIQCKLDVWHQSGKAAGMSPNQAQKIKTEFYSRDKYLKAWEAKDANHAELMDEWQWRSSRYSWPAAEESKSEQDVKFVRDETCPSLPNEPKTELPKEALGQTVVCPTVPNSFLAYEPIAVNGTEHSAVKGAEHSVVNGTRHSVVNSPTNVNVNTPQVNVVAYLQPRYVVAVLSETGVSGDVLDAPAEKIEQAPSKVLAKDLSPQVIREDACNVCAAGPAKPAGQIFQSKPTSEEIRTIKSQVQDKGSVDVNILISHSQPAAAVPYEGTAQPRPVQHGTKPYEGTAQPGQEKPRPVQHSAKFGPAPQAKADSAYNVADTEIEGGGSAVITTTVATRFAKPEAHTNNATVKKPTNIWPWDETSDEENDGNQTKGWFAKRSRFPSEVPSWQLTYAERSNDWLFAGGDCFGEAVEDRRVGGNSGYPAHKLFTYFQNLTLLAMSFSLIYMMHVQR</sequence>
<dbReference type="AlphaFoldDB" id="A0A367LCL3"/>
<evidence type="ECO:0000313" key="4">
    <source>
        <dbReference type="Proteomes" id="UP000253664"/>
    </source>
</evidence>
<dbReference type="OrthoDB" id="4925675at2759"/>
<gene>
    <name evidence="3" type="ORF">L249_0961</name>
</gene>
<reference evidence="3 4" key="1">
    <citation type="journal article" date="2015" name="BMC Genomics">
        <title>Insights from the genome of Ophiocordyceps polyrhachis-furcata to pathogenicity and host specificity in insect fungi.</title>
        <authorList>
            <person name="Wichadakul D."/>
            <person name="Kobmoo N."/>
            <person name="Ingsriswang S."/>
            <person name="Tangphatsornruang S."/>
            <person name="Chantasingh D."/>
            <person name="Luangsa-ard J.J."/>
            <person name="Eurwilaichitr L."/>
        </authorList>
    </citation>
    <scope>NUCLEOTIDE SEQUENCE [LARGE SCALE GENOMIC DNA]</scope>
    <source>
        <strain evidence="3 4">BCC 54312</strain>
    </source>
</reference>
<evidence type="ECO:0000256" key="2">
    <source>
        <dbReference type="SAM" id="SignalP"/>
    </source>
</evidence>
<evidence type="ECO:0000256" key="1">
    <source>
        <dbReference type="SAM" id="MobiDB-lite"/>
    </source>
</evidence>
<feature type="region of interest" description="Disordered" evidence="1">
    <location>
        <begin position="455"/>
        <end position="474"/>
    </location>
</feature>
<feature type="chain" id="PRO_5016604622" evidence="2">
    <location>
        <begin position="22"/>
        <end position="554"/>
    </location>
</feature>
<keyword evidence="4" id="KW-1185">Reference proteome</keyword>
<dbReference type="Proteomes" id="UP000253664">
    <property type="component" value="Unassembled WGS sequence"/>
</dbReference>
<feature type="region of interest" description="Disordered" evidence="1">
    <location>
        <begin position="372"/>
        <end position="414"/>
    </location>
</feature>
<protein>
    <submittedName>
        <fullName evidence="3">Uncharacterized protein</fullName>
    </submittedName>
</protein>
<dbReference type="EMBL" id="LKCN02000007">
    <property type="protein sequence ID" value="RCI12151.1"/>
    <property type="molecule type" value="Genomic_DNA"/>
</dbReference>
<name>A0A367LCL3_9HYPO</name>
<feature type="signal peptide" evidence="2">
    <location>
        <begin position="1"/>
        <end position="21"/>
    </location>
</feature>
<organism evidence="3 4">
    <name type="scientific">Ophiocordyceps polyrhachis-furcata BCC 54312</name>
    <dbReference type="NCBI Taxonomy" id="1330021"/>
    <lineage>
        <taxon>Eukaryota</taxon>
        <taxon>Fungi</taxon>
        <taxon>Dikarya</taxon>
        <taxon>Ascomycota</taxon>
        <taxon>Pezizomycotina</taxon>
        <taxon>Sordariomycetes</taxon>
        <taxon>Hypocreomycetidae</taxon>
        <taxon>Hypocreales</taxon>
        <taxon>Ophiocordycipitaceae</taxon>
        <taxon>Ophiocordyceps</taxon>
    </lineage>
</organism>
<accession>A0A367LCL3</accession>
<evidence type="ECO:0000313" key="3">
    <source>
        <dbReference type="EMBL" id="RCI12151.1"/>
    </source>
</evidence>
<proteinExistence type="predicted"/>
<comment type="caution">
    <text evidence="3">The sequence shown here is derived from an EMBL/GenBank/DDBJ whole genome shotgun (WGS) entry which is preliminary data.</text>
</comment>
<keyword evidence="2" id="KW-0732">Signal</keyword>